<reference evidence="2" key="1">
    <citation type="journal article" date="2014" name="Int. J. Syst. Evol. Microbiol.">
        <title>Complete genome sequence of Corynebacterium casei LMG S-19264T (=DSM 44701T), isolated from a smear-ripened cheese.</title>
        <authorList>
            <consortium name="US DOE Joint Genome Institute (JGI-PGF)"/>
            <person name="Walter F."/>
            <person name="Albersmeier A."/>
            <person name="Kalinowski J."/>
            <person name="Ruckert C."/>
        </authorList>
    </citation>
    <scope>NUCLEOTIDE SEQUENCE</scope>
    <source>
        <strain evidence="2">JCM 4815</strain>
    </source>
</reference>
<organism evidence="2 3">
    <name type="scientific">Streptomyces poonensis</name>
    <dbReference type="NCBI Taxonomy" id="68255"/>
    <lineage>
        <taxon>Bacteria</taxon>
        <taxon>Bacillati</taxon>
        <taxon>Actinomycetota</taxon>
        <taxon>Actinomycetes</taxon>
        <taxon>Kitasatosporales</taxon>
        <taxon>Streptomycetaceae</taxon>
        <taxon>Streptomyces</taxon>
    </lineage>
</organism>
<comment type="caution">
    <text evidence="2">The sequence shown here is derived from an EMBL/GenBank/DDBJ whole genome shotgun (WGS) entry which is preliminary data.</text>
</comment>
<protein>
    <submittedName>
        <fullName evidence="2">Uncharacterized protein</fullName>
    </submittedName>
</protein>
<sequence length="81" mass="8817">MSRRLHTHLARLDGTLPGFRAEMAEGDILAESGHAAPRQNSSPPQERRRSRGADLTVDSPLGKLRLDTGSLPVDPKAPHRS</sequence>
<reference evidence="2" key="2">
    <citation type="submission" date="2020-09" db="EMBL/GenBank/DDBJ databases">
        <authorList>
            <person name="Sun Q."/>
            <person name="Ohkuma M."/>
        </authorList>
    </citation>
    <scope>NUCLEOTIDE SEQUENCE</scope>
    <source>
        <strain evidence="2">JCM 4815</strain>
    </source>
</reference>
<dbReference type="Proteomes" id="UP000622166">
    <property type="component" value="Unassembled WGS sequence"/>
</dbReference>
<accession>A0A918PM03</accession>
<dbReference type="RefSeq" id="WP_229859127.1">
    <property type="nucleotide sequence ID" value="NZ_BMVW01000007.1"/>
</dbReference>
<dbReference type="AlphaFoldDB" id="A0A918PM03"/>
<evidence type="ECO:0000256" key="1">
    <source>
        <dbReference type="SAM" id="MobiDB-lite"/>
    </source>
</evidence>
<dbReference type="EMBL" id="BMVW01000007">
    <property type="protein sequence ID" value="GGZ15541.1"/>
    <property type="molecule type" value="Genomic_DNA"/>
</dbReference>
<evidence type="ECO:0000313" key="3">
    <source>
        <dbReference type="Proteomes" id="UP000622166"/>
    </source>
</evidence>
<name>A0A918PM03_9ACTN</name>
<gene>
    <name evidence="2" type="ORF">GCM10010365_39160</name>
</gene>
<proteinExistence type="predicted"/>
<feature type="region of interest" description="Disordered" evidence="1">
    <location>
        <begin position="24"/>
        <end position="81"/>
    </location>
</feature>
<keyword evidence="3" id="KW-1185">Reference proteome</keyword>
<evidence type="ECO:0000313" key="2">
    <source>
        <dbReference type="EMBL" id="GGZ15541.1"/>
    </source>
</evidence>